<dbReference type="EMBL" id="UINC01162654">
    <property type="protein sequence ID" value="SVD62529.1"/>
    <property type="molecule type" value="Genomic_DNA"/>
</dbReference>
<dbReference type="SUPFAM" id="SSF51197">
    <property type="entry name" value="Clavaminate synthase-like"/>
    <property type="match status" value="1"/>
</dbReference>
<evidence type="ECO:0008006" key="2">
    <source>
        <dbReference type="Google" id="ProtNLM"/>
    </source>
</evidence>
<organism evidence="1">
    <name type="scientific">marine metagenome</name>
    <dbReference type="NCBI Taxonomy" id="408172"/>
    <lineage>
        <taxon>unclassified sequences</taxon>
        <taxon>metagenomes</taxon>
        <taxon>ecological metagenomes</taxon>
    </lineage>
</organism>
<evidence type="ECO:0000313" key="1">
    <source>
        <dbReference type="EMBL" id="SVD62529.1"/>
    </source>
</evidence>
<dbReference type="AlphaFoldDB" id="A0A382WV91"/>
<reference evidence="1" key="1">
    <citation type="submission" date="2018-05" db="EMBL/GenBank/DDBJ databases">
        <authorList>
            <person name="Lanie J.A."/>
            <person name="Ng W.-L."/>
            <person name="Kazmierczak K.M."/>
            <person name="Andrzejewski T.M."/>
            <person name="Davidsen T.M."/>
            <person name="Wayne K.J."/>
            <person name="Tettelin H."/>
            <person name="Glass J.I."/>
            <person name="Rusch D."/>
            <person name="Podicherti R."/>
            <person name="Tsui H.-C.T."/>
            <person name="Winkler M.E."/>
        </authorList>
    </citation>
    <scope>NUCLEOTIDE SEQUENCE</scope>
</reference>
<gene>
    <name evidence="1" type="ORF">METZ01_LOCUS415383</name>
</gene>
<feature type="non-terminal residue" evidence="1">
    <location>
        <position position="1"/>
    </location>
</feature>
<name>A0A382WV91_9ZZZZ</name>
<dbReference type="Gene3D" id="2.60.120.620">
    <property type="entry name" value="q2cbj1_9rhob like domain"/>
    <property type="match status" value="1"/>
</dbReference>
<dbReference type="Pfam" id="PF05721">
    <property type="entry name" value="PhyH"/>
    <property type="match status" value="1"/>
</dbReference>
<proteinExistence type="predicted"/>
<sequence length="269" mass="31275">APSENEKGMMSHYSNIMKSSTIPLVPAGTALKDSYPEGTALNELINLPEISGAIESLVGLDCLLDHHFLHITFPQKYWEKSKTPQRSQSIHQDSTIDPRKAFDVQIFYFPHEVTKEMGGTRYLPGSHFRVVSESSISRYQNIKGQEHVICPAGTVMIFHMGLWHGGGLNQSNQLRYLFKIRLCPKRRQLRLWEEGQLKNETEPQRPIFWTDGKKQEDHLSSILTKPEPWFEMDSGRLEYLNRIRFWRYISGDNNFDADYWVTRVENEFL</sequence>
<dbReference type="InterPro" id="IPR008775">
    <property type="entry name" value="Phytyl_CoA_dOase-like"/>
</dbReference>
<accession>A0A382WV91</accession>
<protein>
    <recommendedName>
        <fullName evidence="2">Phytanoyl-CoA dioxygenase</fullName>
    </recommendedName>
</protein>